<proteinExistence type="predicted"/>
<dbReference type="AlphaFoldDB" id="A0A848FBY1"/>
<dbReference type="PROSITE" id="PS00330">
    <property type="entry name" value="HEMOLYSIN_CALCIUM"/>
    <property type="match status" value="3"/>
</dbReference>
<dbReference type="PANTHER" id="PTHR38340:SF1">
    <property type="entry name" value="S-LAYER PROTEIN"/>
    <property type="match status" value="1"/>
</dbReference>
<evidence type="ECO:0000313" key="7">
    <source>
        <dbReference type="Proteomes" id="UP000574067"/>
    </source>
</evidence>
<evidence type="ECO:0000256" key="3">
    <source>
        <dbReference type="ARBA" id="ARBA00022525"/>
    </source>
</evidence>
<dbReference type="Gene3D" id="2.150.10.10">
    <property type="entry name" value="Serralysin-like metalloprotease, C-terminal"/>
    <property type="match status" value="2"/>
</dbReference>
<name>A0A848FBY1_9BURK</name>
<evidence type="ECO:0000313" key="6">
    <source>
        <dbReference type="EMBL" id="NML15700.1"/>
    </source>
</evidence>
<protein>
    <submittedName>
        <fullName evidence="6">Calcium-binding protein</fullName>
    </submittedName>
</protein>
<dbReference type="InterPro" id="IPR050557">
    <property type="entry name" value="RTX_toxin/Mannuronan_C5-epim"/>
</dbReference>
<dbReference type="EMBL" id="JABBFW010000007">
    <property type="protein sequence ID" value="NML15700.1"/>
    <property type="molecule type" value="Genomic_DNA"/>
</dbReference>
<comment type="cofactor">
    <cofactor evidence="1">
        <name>Ca(2+)</name>
        <dbReference type="ChEBI" id="CHEBI:29108"/>
    </cofactor>
</comment>
<reference evidence="6 7" key="1">
    <citation type="submission" date="2020-04" db="EMBL/GenBank/DDBJ databases">
        <title>Azohydromonas sp. isolated from soil.</title>
        <authorList>
            <person name="Dahal R.H."/>
        </authorList>
    </citation>
    <scope>NUCLEOTIDE SEQUENCE [LARGE SCALE GENOMIC DNA]</scope>
    <source>
        <strain evidence="6 7">G-1-1-14</strain>
    </source>
</reference>
<dbReference type="Proteomes" id="UP000574067">
    <property type="component" value="Unassembled WGS sequence"/>
</dbReference>
<evidence type="ECO:0000256" key="1">
    <source>
        <dbReference type="ARBA" id="ARBA00001913"/>
    </source>
</evidence>
<dbReference type="Pfam" id="PF08548">
    <property type="entry name" value="Peptidase_M10_C"/>
    <property type="match status" value="1"/>
</dbReference>
<dbReference type="InterPro" id="IPR001343">
    <property type="entry name" value="Hemolysn_Ca-bd"/>
</dbReference>
<dbReference type="PANTHER" id="PTHR38340">
    <property type="entry name" value="S-LAYER PROTEIN"/>
    <property type="match status" value="1"/>
</dbReference>
<dbReference type="PRINTS" id="PR00313">
    <property type="entry name" value="CABNDNGRPT"/>
</dbReference>
<keyword evidence="3" id="KW-0964">Secreted</keyword>
<accession>A0A848FBY1</accession>
<gene>
    <name evidence="6" type="ORF">HHL10_12040</name>
</gene>
<dbReference type="SUPFAM" id="SSF51120">
    <property type="entry name" value="beta-Roll"/>
    <property type="match status" value="3"/>
</dbReference>
<comment type="caution">
    <text evidence="6">The sequence shown here is derived from an EMBL/GenBank/DDBJ whole genome shotgun (WGS) entry which is preliminary data.</text>
</comment>
<evidence type="ECO:0000259" key="5">
    <source>
        <dbReference type="Pfam" id="PF08548"/>
    </source>
</evidence>
<feature type="domain" description="Peptidase M10 serralysin C-terminal" evidence="5">
    <location>
        <begin position="317"/>
        <end position="455"/>
    </location>
</feature>
<dbReference type="InterPro" id="IPR011049">
    <property type="entry name" value="Serralysin-like_metalloprot_C"/>
</dbReference>
<dbReference type="RefSeq" id="WP_169160609.1">
    <property type="nucleotide sequence ID" value="NZ_JABBFW010000007.1"/>
</dbReference>
<sequence>MAIFDASTSTVAIKLNTPAIGMFNFWLGTPNVLDFGQITAFTPTVFAARDAATGYRVTWEGIGLSYAGGEPSGTIKAFSMVNSAGAPVYRFSGFELWITTDPDADLPVEEMMNIVLAGNDQIRGGSASDVLSGYAGNDSLFGGAGNDSLSGGAGNDTLDGSLGADQLVGGAGSDTYIVDNAGDRVLDLNAAAAEIDTVLAGVSWTLGVNVENLQLTGSAALNGTGNAAHNLITGNAAANTLSGDAGNDTLNGGAGNDLLIGGTGNDTYVVDAVGDRVTETSTLATEIDTVQAAVSYALGANVENLVLLGAAALNGTGNAANNVITGNAAANTLDGGAGNDVLIGGAGTDRLTGGIGNDVFRFAAWTDLGLGTARDVITDFTRGQDRIDLSLIDANAALAGDQAFSLVTTGFGTAAGQVRYAGGIVSINTDTDAAAEYEIQLIGTVPTALGATDFVL</sequence>
<evidence type="ECO:0000256" key="2">
    <source>
        <dbReference type="ARBA" id="ARBA00004613"/>
    </source>
</evidence>
<dbReference type="GO" id="GO:0005615">
    <property type="term" value="C:extracellular space"/>
    <property type="evidence" value="ECO:0007669"/>
    <property type="project" value="InterPro"/>
</dbReference>
<keyword evidence="7" id="KW-1185">Reference proteome</keyword>
<evidence type="ECO:0000256" key="4">
    <source>
        <dbReference type="ARBA" id="ARBA00022737"/>
    </source>
</evidence>
<dbReference type="Pfam" id="PF00353">
    <property type="entry name" value="HemolysinCabind"/>
    <property type="match status" value="3"/>
</dbReference>
<dbReference type="InterPro" id="IPR013858">
    <property type="entry name" value="Peptidase_M10B_C"/>
</dbReference>
<dbReference type="GO" id="GO:0005509">
    <property type="term" value="F:calcium ion binding"/>
    <property type="evidence" value="ECO:0007669"/>
    <property type="project" value="InterPro"/>
</dbReference>
<dbReference type="InterPro" id="IPR018511">
    <property type="entry name" value="Hemolysin-typ_Ca-bd_CS"/>
</dbReference>
<comment type="subcellular location">
    <subcellularLocation>
        <location evidence="2">Secreted</location>
    </subcellularLocation>
</comment>
<organism evidence="6 7">
    <name type="scientific">Azohydromonas caseinilytica</name>
    <dbReference type="NCBI Taxonomy" id="2728836"/>
    <lineage>
        <taxon>Bacteria</taxon>
        <taxon>Pseudomonadati</taxon>
        <taxon>Pseudomonadota</taxon>
        <taxon>Betaproteobacteria</taxon>
        <taxon>Burkholderiales</taxon>
        <taxon>Sphaerotilaceae</taxon>
        <taxon>Azohydromonas</taxon>
    </lineage>
</organism>
<keyword evidence="4" id="KW-0677">Repeat</keyword>